<dbReference type="RefSeq" id="WP_295531734.1">
    <property type="nucleotide sequence ID" value="NZ_JBFRYC010000002.1"/>
</dbReference>
<evidence type="ECO:0000313" key="8">
    <source>
        <dbReference type="EMBL" id="MEX1660857.1"/>
    </source>
</evidence>
<keyword evidence="1" id="KW-0813">Transport</keyword>
<evidence type="ECO:0000256" key="1">
    <source>
        <dbReference type="ARBA" id="ARBA00022448"/>
    </source>
</evidence>
<dbReference type="SUPFAM" id="SSF46626">
    <property type="entry name" value="Cytochrome c"/>
    <property type="match status" value="1"/>
</dbReference>
<dbReference type="PRINTS" id="PR00604">
    <property type="entry name" value="CYTCHRMECIAB"/>
</dbReference>
<evidence type="ECO:0000256" key="6">
    <source>
        <dbReference type="PROSITE-ProRule" id="PRU00433"/>
    </source>
</evidence>
<gene>
    <name evidence="8" type="ORF">AB4874_04220</name>
</gene>
<dbReference type="PANTHER" id="PTHR11961">
    <property type="entry name" value="CYTOCHROME C"/>
    <property type="match status" value="1"/>
</dbReference>
<feature type="domain" description="Cytochrome c" evidence="7">
    <location>
        <begin position="85"/>
        <end position="183"/>
    </location>
</feature>
<proteinExistence type="predicted"/>
<protein>
    <submittedName>
        <fullName evidence="8">Cytochrome c family protein</fullName>
    </submittedName>
</protein>
<dbReference type="InterPro" id="IPR002327">
    <property type="entry name" value="Cyt_c_1A/1B"/>
</dbReference>
<dbReference type="EMBL" id="JBFRYC010000002">
    <property type="protein sequence ID" value="MEX1660857.1"/>
    <property type="molecule type" value="Genomic_DNA"/>
</dbReference>
<keyword evidence="9" id="KW-1185">Reference proteome</keyword>
<evidence type="ECO:0000259" key="7">
    <source>
        <dbReference type="PROSITE" id="PS51007"/>
    </source>
</evidence>
<evidence type="ECO:0000256" key="4">
    <source>
        <dbReference type="ARBA" id="ARBA00022982"/>
    </source>
</evidence>
<keyword evidence="4" id="KW-0249">Electron transport</keyword>
<evidence type="ECO:0000256" key="2">
    <source>
        <dbReference type="ARBA" id="ARBA00022617"/>
    </source>
</evidence>
<dbReference type="PROSITE" id="PS51007">
    <property type="entry name" value="CYTC"/>
    <property type="match status" value="1"/>
</dbReference>
<evidence type="ECO:0000256" key="5">
    <source>
        <dbReference type="ARBA" id="ARBA00023004"/>
    </source>
</evidence>
<organism evidence="8 9">
    <name type="scientific">Thioclava arctica</name>
    <dbReference type="NCBI Taxonomy" id="3238301"/>
    <lineage>
        <taxon>Bacteria</taxon>
        <taxon>Pseudomonadati</taxon>
        <taxon>Pseudomonadota</taxon>
        <taxon>Alphaproteobacteria</taxon>
        <taxon>Rhodobacterales</taxon>
        <taxon>Paracoccaceae</taxon>
        <taxon>Thioclava</taxon>
    </lineage>
</organism>
<dbReference type="Gene3D" id="1.10.760.10">
    <property type="entry name" value="Cytochrome c-like domain"/>
    <property type="match status" value="1"/>
</dbReference>
<comment type="caution">
    <text evidence="8">The sequence shown here is derived from an EMBL/GenBank/DDBJ whole genome shotgun (WGS) entry which is preliminary data.</text>
</comment>
<keyword evidence="5 6" id="KW-0408">Iron</keyword>
<sequence length="184" mass="19236">MFNTMTLTKLAGALLGALLFFLLMAWASSALYHVGESEDHSGGEHEAAAAGTMMSAAPGDLLATEGDAAAETETKAEETIVLGDGDAGKGAKVFGKCKACHSVEGKNGVGPHLDGVINRAVGSVADFNYSDAMKSHGGEWTLEAINAYLANPKEYVPGNKMSFAGLKKAEDRNDVIAYLQEHTQ</sequence>
<dbReference type="Pfam" id="PF00034">
    <property type="entry name" value="Cytochrom_C"/>
    <property type="match status" value="1"/>
</dbReference>
<keyword evidence="3 6" id="KW-0479">Metal-binding</keyword>
<evidence type="ECO:0000313" key="9">
    <source>
        <dbReference type="Proteomes" id="UP001557465"/>
    </source>
</evidence>
<accession>A0ABV3TH09</accession>
<evidence type="ECO:0000256" key="3">
    <source>
        <dbReference type="ARBA" id="ARBA00022723"/>
    </source>
</evidence>
<dbReference type="InterPro" id="IPR009056">
    <property type="entry name" value="Cyt_c-like_dom"/>
</dbReference>
<dbReference type="Proteomes" id="UP001557465">
    <property type="component" value="Unassembled WGS sequence"/>
</dbReference>
<reference evidence="8 9" key="1">
    <citation type="journal article" date="2011" name="Int. J. Syst. Evol. Microbiol.">
        <title>Zhongshania antarctica gen. nov., sp. nov. and Zhongshania guokunii sp. nov., gammaproteobacteria respectively isolated from coastal attached (fast) ice and surface seawater of the Antarctic.</title>
        <authorList>
            <person name="Li H.J."/>
            <person name="Zhang X.Y."/>
            <person name="Chen C.X."/>
            <person name="Zhang Y.J."/>
            <person name="Gao Z.M."/>
            <person name="Yu Y."/>
            <person name="Chen X.L."/>
            <person name="Chen B."/>
            <person name="Zhang Y.Z."/>
        </authorList>
    </citation>
    <scope>NUCLEOTIDE SEQUENCE [LARGE SCALE GENOMIC DNA]</scope>
    <source>
        <strain evidence="8 9">15-R06ZXC-3</strain>
    </source>
</reference>
<name>A0ABV3TH09_9RHOB</name>
<dbReference type="InterPro" id="IPR036909">
    <property type="entry name" value="Cyt_c-like_dom_sf"/>
</dbReference>
<keyword evidence="2 6" id="KW-0349">Heme</keyword>